<feature type="transmembrane region" description="Helical" evidence="11">
    <location>
        <begin position="155"/>
        <end position="174"/>
    </location>
</feature>
<feature type="transmembrane region" description="Helical" evidence="11">
    <location>
        <begin position="218"/>
        <end position="235"/>
    </location>
</feature>
<dbReference type="GO" id="GO:0005267">
    <property type="term" value="F:potassium channel activity"/>
    <property type="evidence" value="ECO:0007669"/>
    <property type="project" value="UniProtKB-KW"/>
</dbReference>
<comment type="subcellular location">
    <subcellularLocation>
        <location evidence="1">Membrane</location>
        <topology evidence="1">Multi-pass membrane protein</topology>
    </subcellularLocation>
</comment>
<dbReference type="PANTHER" id="PTHR10027">
    <property type="entry name" value="CALCIUM-ACTIVATED POTASSIUM CHANNEL ALPHA CHAIN"/>
    <property type="match status" value="1"/>
</dbReference>
<keyword evidence="8" id="KW-0406">Ion transport</keyword>
<feature type="transmembrane region" description="Helical" evidence="11">
    <location>
        <begin position="97"/>
        <end position="120"/>
    </location>
</feature>
<evidence type="ECO:0000256" key="4">
    <source>
        <dbReference type="ARBA" id="ARBA00022692"/>
    </source>
</evidence>
<feature type="transmembrane region" description="Helical" evidence="11">
    <location>
        <begin position="33"/>
        <end position="58"/>
    </location>
</feature>
<feature type="transmembrane region" description="Helical" evidence="11">
    <location>
        <begin position="186"/>
        <end position="206"/>
    </location>
</feature>
<dbReference type="Gene3D" id="1.10.287.70">
    <property type="match status" value="1"/>
</dbReference>
<proteinExistence type="predicted"/>
<keyword evidence="2" id="KW-0813">Transport</keyword>
<organism evidence="13 14">
    <name type="scientific">Microcystis aeruginosa NIES-4285</name>
    <dbReference type="NCBI Taxonomy" id="2497681"/>
    <lineage>
        <taxon>Bacteria</taxon>
        <taxon>Bacillati</taxon>
        <taxon>Cyanobacteriota</taxon>
        <taxon>Cyanophyceae</taxon>
        <taxon>Oscillatoriophycideae</taxon>
        <taxon>Chroococcales</taxon>
        <taxon>Microcystaceae</taxon>
        <taxon>Microcystis</taxon>
    </lineage>
</organism>
<dbReference type="Pfam" id="PF00520">
    <property type="entry name" value="Ion_trans"/>
    <property type="match status" value="1"/>
</dbReference>
<accession>A0A402DAY8</accession>
<dbReference type="Gene3D" id="1.20.120.350">
    <property type="entry name" value="Voltage-gated potassium channels. Chain C"/>
    <property type="match status" value="1"/>
</dbReference>
<dbReference type="InterPro" id="IPR005821">
    <property type="entry name" value="Ion_trans_dom"/>
</dbReference>
<dbReference type="PRINTS" id="PR00169">
    <property type="entry name" value="KCHANNEL"/>
</dbReference>
<name>A0A402DAY8_MICAE</name>
<keyword evidence="9 11" id="KW-0472">Membrane</keyword>
<protein>
    <submittedName>
        <fullName evidence="13">Voltage-gated potassium channel Kch</fullName>
    </submittedName>
</protein>
<dbReference type="InterPro" id="IPR027359">
    <property type="entry name" value="Volt_channel_dom_sf"/>
</dbReference>
<evidence type="ECO:0000256" key="2">
    <source>
        <dbReference type="ARBA" id="ARBA00022448"/>
    </source>
</evidence>
<comment type="caution">
    <text evidence="13">The sequence shown here is derived from an EMBL/GenBank/DDBJ whole genome shotgun (WGS) entry which is preliminary data.</text>
</comment>
<gene>
    <name evidence="13" type="primary">kch_3</name>
    <name evidence="13" type="ORF">MiAbB_01278</name>
</gene>
<reference evidence="14" key="1">
    <citation type="submission" date="2018-12" db="EMBL/GenBank/DDBJ databases">
        <title>Genome sequence of Microcystis aeruginosa NIES-4285.</title>
        <authorList>
            <person name="Tanabe Y."/>
        </authorList>
    </citation>
    <scope>NUCLEOTIDE SEQUENCE [LARGE SCALE GENOMIC DNA]</scope>
    <source>
        <strain evidence="14">NIES-4285</strain>
    </source>
</reference>
<keyword evidence="10 13" id="KW-0407">Ion channel</keyword>
<keyword evidence="7 11" id="KW-1133">Transmembrane helix</keyword>
<dbReference type="AlphaFoldDB" id="A0A402DAY8"/>
<dbReference type="PANTHER" id="PTHR10027:SF10">
    <property type="entry name" value="SLOWPOKE 2, ISOFORM D"/>
    <property type="match status" value="1"/>
</dbReference>
<evidence type="ECO:0000313" key="13">
    <source>
        <dbReference type="EMBL" id="GCE59363.1"/>
    </source>
</evidence>
<dbReference type="SUPFAM" id="SSF81324">
    <property type="entry name" value="Voltage-gated potassium channels"/>
    <property type="match status" value="1"/>
</dbReference>
<keyword evidence="3" id="KW-0633">Potassium transport</keyword>
<evidence type="ECO:0000256" key="1">
    <source>
        <dbReference type="ARBA" id="ARBA00004141"/>
    </source>
</evidence>
<evidence type="ECO:0000256" key="6">
    <source>
        <dbReference type="ARBA" id="ARBA00022958"/>
    </source>
</evidence>
<keyword evidence="5" id="KW-0631">Potassium channel</keyword>
<evidence type="ECO:0000256" key="7">
    <source>
        <dbReference type="ARBA" id="ARBA00022989"/>
    </source>
</evidence>
<dbReference type="GO" id="GO:0016020">
    <property type="term" value="C:membrane"/>
    <property type="evidence" value="ECO:0007669"/>
    <property type="project" value="UniProtKB-SubCell"/>
</dbReference>
<evidence type="ECO:0000313" key="14">
    <source>
        <dbReference type="Proteomes" id="UP000289660"/>
    </source>
</evidence>
<evidence type="ECO:0000259" key="12">
    <source>
        <dbReference type="Pfam" id="PF00520"/>
    </source>
</evidence>
<keyword evidence="4 11" id="KW-0812">Transmembrane</keyword>
<evidence type="ECO:0000256" key="11">
    <source>
        <dbReference type="SAM" id="Phobius"/>
    </source>
</evidence>
<feature type="domain" description="Ion transport" evidence="12">
    <location>
        <begin position="41"/>
        <end position="235"/>
    </location>
</feature>
<dbReference type="InterPro" id="IPR047871">
    <property type="entry name" value="K_chnl_Slo-like"/>
</dbReference>
<sequence length="280" mass="32107">MRAFSSLIASYCLLISEFMLSFRAKIAFYLEDVTTAIGLTVNLLILALILLSLGIYVAQTYPLSATWQMWLRQLDWGILSLFSLEYLIRFWCAESKLGFVFNIFSILDLLSILPLFFGFFDIRFFRIFRWFRILRVIRFFGSDLSIFQIKTSDQIVFTRILLTLFSIIFVYAGLIYQIEHPINPQVYRTFFDAFYFAVVTMTTVGFGDVTPLSDGGKMVTVLMILTGVLLIPLQISTLTKQILKSGTQIDYPCPDCGLPRHDIDANFCKNCGAKLLKKPD</sequence>
<dbReference type="Proteomes" id="UP000289660">
    <property type="component" value="Unassembled WGS sequence"/>
</dbReference>
<dbReference type="EMBL" id="BIFY01000015">
    <property type="protein sequence ID" value="GCE59363.1"/>
    <property type="molecule type" value="Genomic_DNA"/>
</dbReference>
<evidence type="ECO:0000256" key="5">
    <source>
        <dbReference type="ARBA" id="ARBA00022826"/>
    </source>
</evidence>
<evidence type="ECO:0000256" key="10">
    <source>
        <dbReference type="ARBA" id="ARBA00023303"/>
    </source>
</evidence>
<evidence type="ECO:0000256" key="8">
    <source>
        <dbReference type="ARBA" id="ARBA00023065"/>
    </source>
</evidence>
<feature type="transmembrane region" description="Helical" evidence="11">
    <location>
        <begin position="70"/>
        <end position="91"/>
    </location>
</feature>
<evidence type="ECO:0000256" key="9">
    <source>
        <dbReference type="ARBA" id="ARBA00023136"/>
    </source>
</evidence>
<evidence type="ECO:0000256" key="3">
    <source>
        <dbReference type="ARBA" id="ARBA00022538"/>
    </source>
</evidence>
<keyword evidence="6" id="KW-0630">Potassium</keyword>